<feature type="region of interest" description="Disordered" evidence="1">
    <location>
        <begin position="1"/>
        <end position="73"/>
    </location>
</feature>
<organism evidence="2 3">
    <name type="scientific">Pelagomonas calceolata</name>
    <dbReference type="NCBI Taxonomy" id="35677"/>
    <lineage>
        <taxon>Eukaryota</taxon>
        <taxon>Sar</taxon>
        <taxon>Stramenopiles</taxon>
        <taxon>Ochrophyta</taxon>
        <taxon>Pelagophyceae</taxon>
        <taxon>Pelagomonadales</taxon>
        <taxon>Pelagomonadaceae</taxon>
        <taxon>Pelagomonas</taxon>
    </lineage>
</organism>
<gene>
    <name evidence="2" type="ORF">PECAL_2P08460</name>
</gene>
<reference evidence="2" key="1">
    <citation type="submission" date="2021-11" db="EMBL/GenBank/DDBJ databases">
        <authorList>
            <consortium name="Genoscope - CEA"/>
            <person name="William W."/>
        </authorList>
    </citation>
    <scope>NUCLEOTIDE SEQUENCE</scope>
</reference>
<accession>A0A8J2WTN0</accession>
<keyword evidence="3" id="KW-1185">Reference proteome</keyword>
<evidence type="ECO:0000256" key="1">
    <source>
        <dbReference type="SAM" id="MobiDB-lite"/>
    </source>
</evidence>
<dbReference type="AlphaFoldDB" id="A0A8J2WTN0"/>
<feature type="compositionally biased region" description="Pro residues" evidence="1">
    <location>
        <begin position="57"/>
        <end position="69"/>
    </location>
</feature>
<comment type="caution">
    <text evidence="2">The sequence shown here is derived from an EMBL/GenBank/DDBJ whole genome shotgun (WGS) entry which is preliminary data.</text>
</comment>
<dbReference type="Proteomes" id="UP000789595">
    <property type="component" value="Unassembled WGS sequence"/>
</dbReference>
<dbReference type="OrthoDB" id="237672at2759"/>
<proteinExistence type="predicted"/>
<protein>
    <submittedName>
        <fullName evidence="2">Uncharacterized protein</fullName>
    </submittedName>
</protein>
<dbReference type="EMBL" id="CAKKNE010000002">
    <property type="protein sequence ID" value="CAH0367807.1"/>
    <property type="molecule type" value="Genomic_DNA"/>
</dbReference>
<name>A0A8J2WTN0_9STRA</name>
<sequence length="705" mass="73498">MSRPPANPNYDEKMDAAIARAGGEPVADATPDVPQPPPGRTPARAKFAARAAKHRSPPQPPKPPKPPRSPQDDSMEAIGLMVEQCHVAREEGDDDQVVAALLPLLNAARHQGDDVVKALADAALKGSKPRLLASLEVAATVAARGADEVVGDGGVETEDDAVESVSRACERLAFLGLSDDATEALGTALAAAAHRRANHATLEIRGAIPEEENSVHAHATALGNALGAACAAAAVAQACTVLGEARCAKAAEKPLQIGVNAGVDALERFAMMKSVETVSREPISNLTEADALLDECSFALQFGHRFTRFVEGALGEGETVTATLLKSLQTLEGLYIQLEDRYRDAGVREALEDMDDPLAALQDAFFVLRRGVDRAVGTLSEQAALAELHRTLATLALDAEVFQSAASLATRGEKKELSLIDAVDEEVRGASIESLAVAAGGAFACASSVAALKDEVVGELARSVPLAVPLLDDFDHASHQYDELAAGALSALFDEPGLMLSRRSFFADVVADKIGRYSKLGDQDVLGDDDSALDNAYEKVLNHAALTAALDALPAGAPRLALCRKLAKDAANAVLARCTSGDNVGALGALALRRDARKLFATLGALLPSEESLGEGEVFRATLRPELEATTAALALLCVEAPSDVRTLRLSAAGVCRGDVRAALGLRRDFEKNAVDAAVSAAAVVESEGLSRFAWSAPGSAVESQ</sequence>
<dbReference type="Gene3D" id="1.20.58.1970">
    <property type="match status" value="1"/>
</dbReference>
<evidence type="ECO:0000313" key="3">
    <source>
        <dbReference type="Proteomes" id="UP000789595"/>
    </source>
</evidence>
<evidence type="ECO:0000313" key="2">
    <source>
        <dbReference type="EMBL" id="CAH0367807.1"/>
    </source>
</evidence>